<keyword evidence="2" id="KW-1185">Reference proteome</keyword>
<evidence type="ECO:0000313" key="1">
    <source>
        <dbReference type="EMBL" id="MFD1410358.1"/>
    </source>
</evidence>
<dbReference type="EMBL" id="JBHTOH010000014">
    <property type="protein sequence ID" value="MFD1410358.1"/>
    <property type="molecule type" value="Genomic_DNA"/>
</dbReference>
<dbReference type="Proteomes" id="UP001597191">
    <property type="component" value="Unassembled WGS sequence"/>
</dbReference>
<sequence>MMQKFSLKEAADTLSDVADSEEYFRFYYDRQENEFSNISQEDVNDIDDDDYDETEFDPDLVEWINSSAVADERYIMIQKDDLPDSYQVRVDFADEINNQTLQGILQRARPYRHFLDYVQKHDLANRWYAYEAAGYAQAARDWARGYDLQYQEDMQ</sequence>
<protein>
    <submittedName>
        <fullName evidence="1">Uncharacterized protein</fullName>
    </submittedName>
</protein>
<gene>
    <name evidence="1" type="ORF">ACFQ4R_01805</name>
</gene>
<evidence type="ECO:0000313" key="2">
    <source>
        <dbReference type="Proteomes" id="UP001597191"/>
    </source>
</evidence>
<name>A0ABW4BM74_9LACO</name>
<reference evidence="2" key="1">
    <citation type="journal article" date="2019" name="Int. J. Syst. Evol. Microbiol.">
        <title>The Global Catalogue of Microorganisms (GCM) 10K type strain sequencing project: providing services to taxonomists for standard genome sequencing and annotation.</title>
        <authorList>
            <consortium name="The Broad Institute Genomics Platform"/>
            <consortium name="The Broad Institute Genome Sequencing Center for Infectious Disease"/>
            <person name="Wu L."/>
            <person name="Ma J."/>
        </authorList>
    </citation>
    <scope>NUCLEOTIDE SEQUENCE [LARGE SCALE GENOMIC DNA]</scope>
    <source>
        <strain evidence="2">CCM 8937</strain>
    </source>
</reference>
<comment type="caution">
    <text evidence="1">The sequence shown here is derived from an EMBL/GenBank/DDBJ whole genome shotgun (WGS) entry which is preliminary data.</text>
</comment>
<dbReference type="RefSeq" id="WP_164509129.1">
    <property type="nucleotide sequence ID" value="NZ_RHOT01000001.1"/>
</dbReference>
<organism evidence="1 2">
    <name type="scientific">Lapidilactobacillus gannanensis</name>
    <dbReference type="NCBI Taxonomy" id="2486002"/>
    <lineage>
        <taxon>Bacteria</taxon>
        <taxon>Bacillati</taxon>
        <taxon>Bacillota</taxon>
        <taxon>Bacilli</taxon>
        <taxon>Lactobacillales</taxon>
        <taxon>Lactobacillaceae</taxon>
        <taxon>Lapidilactobacillus</taxon>
    </lineage>
</organism>
<proteinExistence type="predicted"/>
<accession>A0ABW4BM74</accession>